<proteinExistence type="predicted"/>
<feature type="region of interest" description="Disordered" evidence="1">
    <location>
        <begin position="1"/>
        <end position="28"/>
    </location>
</feature>
<dbReference type="GeneID" id="93648372"/>
<dbReference type="PROSITE" id="PS50096">
    <property type="entry name" value="IQ"/>
    <property type="match status" value="1"/>
</dbReference>
<gene>
    <name evidence="2" type="ORF">NEDG_02022</name>
</gene>
<keyword evidence="3" id="KW-1185">Reference proteome</keyword>
<dbReference type="VEuPathDB" id="MicrosporidiaDB:NEDG_02022"/>
<accession>A0A177EGE4</accession>
<sequence length="189" mass="21824">MQRCGHPSSNRASPGQDPTFSGKPSEPLGPWLRAMNKQFAISCPPLSEEQKAIRLEAALRGTAAKEIYLKTHFPNKDLSFTEIVGILEELYPDAHHPGPVQIITSKHRHNWNLRESLRDQTTHLRFNLAMAGTSFEREFVPIFSSMPYGFRKKVWEFTGVAKKTITPEDFYKFVEHEEMIFRQIRLERP</sequence>
<name>A0A177EGE4_9MICR</name>
<evidence type="ECO:0000313" key="3">
    <source>
        <dbReference type="Proteomes" id="UP000185944"/>
    </source>
</evidence>
<dbReference type="EMBL" id="LTDL01000028">
    <property type="protein sequence ID" value="OAG30480.1"/>
    <property type="molecule type" value="Genomic_DNA"/>
</dbReference>
<evidence type="ECO:0000256" key="1">
    <source>
        <dbReference type="SAM" id="MobiDB-lite"/>
    </source>
</evidence>
<dbReference type="Proteomes" id="UP000185944">
    <property type="component" value="Unassembled WGS sequence"/>
</dbReference>
<protein>
    <submittedName>
        <fullName evidence="2">Uncharacterized protein</fullName>
    </submittedName>
</protein>
<evidence type="ECO:0000313" key="2">
    <source>
        <dbReference type="EMBL" id="OAG30480.1"/>
    </source>
</evidence>
<reference evidence="2 3" key="1">
    <citation type="submission" date="2016-02" db="EMBL/GenBank/DDBJ databases">
        <title>Discovery of a natural microsporidian pathogen with a broad tissue tropism in Caenorhabditis elegans.</title>
        <authorList>
            <person name="Luallen R.J."/>
            <person name="Reinke A.W."/>
            <person name="Tong L."/>
            <person name="Botts M.R."/>
            <person name="Felix M.-A."/>
            <person name="Troemel E.R."/>
        </authorList>
    </citation>
    <scope>NUCLEOTIDE SEQUENCE [LARGE SCALE GENOMIC DNA]</scope>
    <source>
        <strain evidence="2 3">JUm2807</strain>
    </source>
</reference>
<organism evidence="2 3">
    <name type="scientific">Nematocida displodere</name>
    <dbReference type="NCBI Taxonomy" id="1805483"/>
    <lineage>
        <taxon>Eukaryota</taxon>
        <taxon>Fungi</taxon>
        <taxon>Fungi incertae sedis</taxon>
        <taxon>Microsporidia</taxon>
        <taxon>Nematocida</taxon>
    </lineage>
</organism>
<feature type="compositionally biased region" description="Polar residues" evidence="1">
    <location>
        <begin position="7"/>
        <end position="19"/>
    </location>
</feature>
<dbReference type="AlphaFoldDB" id="A0A177EGE4"/>
<dbReference type="RefSeq" id="XP_067544737.1">
    <property type="nucleotide sequence ID" value="XM_067689440.1"/>
</dbReference>
<comment type="caution">
    <text evidence="2">The sequence shown here is derived from an EMBL/GenBank/DDBJ whole genome shotgun (WGS) entry which is preliminary data.</text>
</comment>